<evidence type="ECO:0000313" key="2">
    <source>
        <dbReference type="Proteomes" id="UP000000753"/>
    </source>
</evidence>
<reference evidence="1 2" key="1">
    <citation type="journal article" date="2008" name="PLoS ONE">
        <title>Environmental adaptation: genomic analysis of the piezotolerant and psychrotolerant deep-sea iron reducing bacterium Shewanella piezotolerans WP3.</title>
        <authorList>
            <person name="Wang F."/>
            <person name="Wang J."/>
            <person name="Jian H."/>
            <person name="Zhang B."/>
            <person name="Li S."/>
            <person name="Wang F."/>
            <person name="Zeng X."/>
            <person name="Gao L."/>
            <person name="Bartlett D.H."/>
            <person name="Yu J."/>
            <person name="Hu S."/>
            <person name="Xiao X."/>
        </authorList>
    </citation>
    <scope>NUCLEOTIDE SEQUENCE [LARGE SCALE GENOMIC DNA]</scope>
    <source>
        <strain evidence="2">WP3 / JCM 13877</strain>
    </source>
</reference>
<dbReference type="Gene3D" id="3.40.190.10">
    <property type="entry name" value="Periplasmic binding protein-like II"/>
    <property type="match status" value="2"/>
</dbReference>
<keyword evidence="2" id="KW-1185">Reference proteome</keyword>
<dbReference type="eggNOG" id="COG3221">
    <property type="taxonomic scope" value="Bacteria"/>
</dbReference>
<dbReference type="AlphaFoldDB" id="B8CL70"/>
<accession>B8CL70</accession>
<dbReference type="Proteomes" id="UP000000753">
    <property type="component" value="Chromosome"/>
</dbReference>
<protein>
    <submittedName>
        <fullName evidence="1">Periplasmic binding protein-like protein</fullName>
    </submittedName>
</protein>
<sequence>MHLFNDKVRNIIMCRRNSAVFSLLSIFAVVFMPLSSGVSAEESVASQPKETLVFGVVPQQAASTLAKAWGPLLKEVSQNAKLELRFATAPDIPTFEDRLATGEYDVAYMNPHHYAQFHQSQGYQALVKEKDKKLKGIIVVAKDASFQDLEALAGETIAFPAPGAFAASMIPRANLKQRGIDFTPKYVGSHDSVYMAVSKGLFKVGGGVGRTFNNLPLETQSKLKILWTTPKYTPHAIAVHPRVSEAARKELTAELVALSQSEQGLSLLNSLGFNRFEIAADSDWNDVRALKLDQLSIQTDEDAPKQEEN</sequence>
<name>B8CL70_SHEPW</name>
<dbReference type="SUPFAM" id="SSF53850">
    <property type="entry name" value="Periplasmic binding protein-like II"/>
    <property type="match status" value="1"/>
</dbReference>
<dbReference type="STRING" id="225849.swp_1616"/>
<proteinExistence type="predicted"/>
<dbReference type="KEGG" id="swp:swp_1616"/>
<dbReference type="EMBL" id="CP000472">
    <property type="protein sequence ID" value="ACJ28396.1"/>
    <property type="molecule type" value="Genomic_DNA"/>
</dbReference>
<gene>
    <name evidence="1" type="ordered locus">swp_1616</name>
</gene>
<organism evidence="1 2">
    <name type="scientific">Shewanella piezotolerans (strain WP3 / JCM 13877)</name>
    <dbReference type="NCBI Taxonomy" id="225849"/>
    <lineage>
        <taxon>Bacteria</taxon>
        <taxon>Pseudomonadati</taxon>
        <taxon>Pseudomonadota</taxon>
        <taxon>Gammaproteobacteria</taxon>
        <taxon>Alteromonadales</taxon>
        <taxon>Shewanellaceae</taxon>
        <taxon>Shewanella</taxon>
    </lineage>
</organism>
<dbReference type="Pfam" id="PF12974">
    <property type="entry name" value="Phosphonate-bd"/>
    <property type="match status" value="1"/>
</dbReference>
<evidence type="ECO:0000313" key="1">
    <source>
        <dbReference type="EMBL" id="ACJ28396.1"/>
    </source>
</evidence>
<dbReference type="PANTHER" id="PTHR35841:SF1">
    <property type="entry name" value="PHOSPHONATES-BINDING PERIPLASMIC PROTEIN"/>
    <property type="match status" value="1"/>
</dbReference>
<dbReference type="PANTHER" id="PTHR35841">
    <property type="entry name" value="PHOSPHONATES-BINDING PERIPLASMIC PROTEIN"/>
    <property type="match status" value="1"/>
</dbReference>
<dbReference type="HOGENOM" id="CLU_051472_7_0_6"/>
<dbReference type="RefSeq" id="WP_020911774.1">
    <property type="nucleotide sequence ID" value="NC_011566.1"/>
</dbReference>